<dbReference type="Proteomes" id="UP000305948">
    <property type="component" value="Unassembled WGS sequence"/>
</dbReference>
<feature type="region of interest" description="Disordered" evidence="1">
    <location>
        <begin position="34"/>
        <end position="131"/>
    </location>
</feature>
<accession>A0A5C3MV70</accession>
<dbReference type="EMBL" id="ML213522">
    <property type="protein sequence ID" value="TFK47688.1"/>
    <property type="molecule type" value="Genomic_DNA"/>
</dbReference>
<feature type="compositionally biased region" description="Polar residues" evidence="1">
    <location>
        <begin position="59"/>
        <end position="69"/>
    </location>
</feature>
<sequence>MSSKISSVDKKRPSAVVIKSKRRFANLWYTADMSSETHSEMPHDPQPSQSHMHHRKQDSFQLNFSQSGLALQFPRPPSSGASPTRSKMSRASTPSLSSCFSGETATTESSLSEIASQQDNHRAPSPARGDADCSLLALSEDESFLPSLSDDDDDGLELSGDEDIDDVLSWYTQELDGILALPSLSKNSTLQPFRRSTSNPLTNRHQHKDSVIDPTNPLQVKLRRTQ</sequence>
<reference evidence="2 3" key="1">
    <citation type="journal article" date="2019" name="Nat. Ecol. Evol.">
        <title>Megaphylogeny resolves global patterns of mushroom evolution.</title>
        <authorList>
            <person name="Varga T."/>
            <person name="Krizsan K."/>
            <person name="Foldi C."/>
            <person name="Dima B."/>
            <person name="Sanchez-Garcia M."/>
            <person name="Sanchez-Ramirez S."/>
            <person name="Szollosi G.J."/>
            <person name="Szarkandi J.G."/>
            <person name="Papp V."/>
            <person name="Albert L."/>
            <person name="Andreopoulos W."/>
            <person name="Angelini C."/>
            <person name="Antonin V."/>
            <person name="Barry K.W."/>
            <person name="Bougher N.L."/>
            <person name="Buchanan P."/>
            <person name="Buyck B."/>
            <person name="Bense V."/>
            <person name="Catcheside P."/>
            <person name="Chovatia M."/>
            <person name="Cooper J."/>
            <person name="Damon W."/>
            <person name="Desjardin D."/>
            <person name="Finy P."/>
            <person name="Geml J."/>
            <person name="Haridas S."/>
            <person name="Hughes K."/>
            <person name="Justo A."/>
            <person name="Karasinski D."/>
            <person name="Kautmanova I."/>
            <person name="Kiss B."/>
            <person name="Kocsube S."/>
            <person name="Kotiranta H."/>
            <person name="LaButti K.M."/>
            <person name="Lechner B.E."/>
            <person name="Liimatainen K."/>
            <person name="Lipzen A."/>
            <person name="Lukacs Z."/>
            <person name="Mihaltcheva S."/>
            <person name="Morgado L.N."/>
            <person name="Niskanen T."/>
            <person name="Noordeloos M.E."/>
            <person name="Ohm R.A."/>
            <person name="Ortiz-Santana B."/>
            <person name="Ovrebo C."/>
            <person name="Racz N."/>
            <person name="Riley R."/>
            <person name="Savchenko A."/>
            <person name="Shiryaev A."/>
            <person name="Soop K."/>
            <person name="Spirin V."/>
            <person name="Szebenyi C."/>
            <person name="Tomsovsky M."/>
            <person name="Tulloss R.E."/>
            <person name="Uehling J."/>
            <person name="Grigoriev I.V."/>
            <person name="Vagvolgyi C."/>
            <person name="Papp T."/>
            <person name="Martin F.M."/>
            <person name="Miettinen O."/>
            <person name="Hibbett D.S."/>
            <person name="Nagy L.G."/>
        </authorList>
    </citation>
    <scope>NUCLEOTIDE SEQUENCE [LARGE SCALE GENOMIC DNA]</scope>
    <source>
        <strain evidence="2 3">OMC1185</strain>
    </source>
</reference>
<dbReference type="OrthoDB" id="10618654at2759"/>
<dbReference type="AlphaFoldDB" id="A0A5C3MV70"/>
<gene>
    <name evidence="2" type="ORF">OE88DRAFT_1738229</name>
</gene>
<evidence type="ECO:0000313" key="3">
    <source>
        <dbReference type="Proteomes" id="UP000305948"/>
    </source>
</evidence>
<feature type="region of interest" description="Disordered" evidence="1">
    <location>
        <begin position="189"/>
        <end position="226"/>
    </location>
</feature>
<protein>
    <submittedName>
        <fullName evidence="2">Uncharacterized protein</fullName>
    </submittedName>
</protein>
<keyword evidence="3" id="KW-1185">Reference proteome</keyword>
<organism evidence="2 3">
    <name type="scientific">Heliocybe sulcata</name>
    <dbReference type="NCBI Taxonomy" id="5364"/>
    <lineage>
        <taxon>Eukaryota</taxon>
        <taxon>Fungi</taxon>
        <taxon>Dikarya</taxon>
        <taxon>Basidiomycota</taxon>
        <taxon>Agaricomycotina</taxon>
        <taxon>Agaricomycetes</taxon>
        <taxon>Gloeophyllales</taxon>
        <taxon>Gloeophyllaceae</taxon>
        <taxon>Heliocybe</taxon>
    </lineage>
</organism>
<feature type="compositionally biased region" description="Polar residues" evidence="1">
    <location>
        <begin position="79"/>
        <end position="118"/>
    </location>
</feature>
<proteinExistence type="predicted"/>
<evidence type="ECO:0000313" key="2">
    <source>
        <dbReference type="EMBL" id="TFK47688.1"/>
    </source>
</evidence>
<feature type="compositionally biased region" description="Polar residues" evidence="1">
    <location>
        <begin position="189"/>
        <end position="203"/>
    </location>
</feature>
<name>A0A5C3MV70_9AGAM</name>
<evidence type="ECO:0000256" key="1">
    <source>
        <dbReference type="SAM" id="MobiDB-lite"/>
    </source>
</evidence>